<dbReference type="PROSITE" id="PS01081">
    <property type="entry name" value="HTH_TETR_1"/>
    <property type="match status" value="1"/>
</dbReference>
<evidence type="ECO:0000256" key="2">
    <source>
        <dbReference type="ARBA" id="ARBA00023125"/>
    </source>
</evidence>
<evidence type="ECO:0000256" key="1">
    <source>
        <dbReference type="ARBA" id="ARBA00023015"/>
    </source>
</evidence>
<feature type="domain" description="HTH tetR-type" evidence="5">
    <location>
        <begin position="9"/>
        <end position="69"/>
    </location>
</feature>
<dbReference type="SUPFAM" id="SSF46689">
    <property type="entry name" value="Homeodomain-like"/>
    <property type="match status" value="1"/>
</dbReference>
<dbReference type="Gene3D" id="1.10.10.60">
    <property type="entry name" value="Homeodomain-like"/>
    <property type="match status" value="1"/>
</dbReference>
<dbReference type="AlphaFoldDB" id="A0A7I7T8S2"/>
<dbReference type="Pfam" id="PF17932">
    <property type="entry name" value="TetR_C_24"/>
    <property type="match status" value="1"/>
</dbReference>
<dbReference type="InterPro" id="IPR001647">
    <property type="entry name" value="HTH_TetR"/>
</dbReference>
<protein>
    <recommendedName>
        <fullName evidence="5">HTH tetR-type domain-containing protein</fullName>
    </recommendedName>
</protein>
<name>A0A7I7T8S2_9MYCO</name>
<sequence>MEILDSKAARTRRRILDVSARVFAEQGYGGASLRRIAAEAGLQVGSLYFHFRTKDELVAATLVDGVESARIALEEAIASVPEDAAAVDRLRAAIRGHLEALHASDERAAAVVRMVETLPPNLRSEHVVHERRFARVWQDVLDRGRHAGVVRDDVDPRILRDLVVGALNSTSTNNPAAKKDLSAVTEAMLTLLEPNP</sequence>
<dbReference type="EMBL" id="AP022596">
    <property type="protein sequence ID" value="BBY64859.1"/>
    <property type="molecule type" value="Genomic_DNA"/>
</dbReference>
<keyword evidence="1" id="KW-0805">Transcription regulation</keyword>
<dbReference type="InterPro" id="IPR023772">
    <property type="entry name" value="DNA-bd_HTH_TetR-type_CS"/>
</dbReference>
<feature type="DNA-binding region" description="H-T-H motif" evidence="4">
    <location>
        <begin position="32"/>
        <end position="51"/>
    </location>
</feature>
<evidence type="ECO:0000256" key="3">
    <source>
        <dbReference type="ARBA" id="ARBA00023163"/>
    </source>
</evidence>
<dbReference type="InterPro" id="IPR050109">
    <property type="entry name" value="HTH-type_TetR-like_transc_reg"/>
</dbReference>
<proteinExistence type="predicted"/>
<gene>
    <name evidence="6" type="ORF">MHEL_31020</name>
</gene>
<organism evidence="6 7">
    <name type="scientific">Mycolicibacterium helvum</name>
    <dbReference type="NCBI Taxonomy" id="1534349"/>
    <lineage>
        <taxon>Bacteria</taxon>
        <taxon>Bacillati</taxon>
        <taxon>Actinomycetota</taxon>
        <taxon>Actinomycetes</taxon>
        <taxon>Mycobacteriales</taxon>
        <taxon>Mycobacteriaceae</taxon>
        <taxon>Mycolicibacterium</taxon>
    </lineage>
</organism>
<dbReference type="PROSITE" id="PS50977">
    <property type="entry name" value="HTH_TETR_2"/>
    <property type="match status" value="1"/>
</dbReference>
<dbReference type="Gene3D" id="1.10.357.10">
    <property type="entry name" value="Tetracycline Repressor, domain 2"/>
    <property type="match status" value="1"/>
</dbReference>
<keyword evidence="3" id="KW-0804">Transcription</keyword>
<keyword evidence="2 4" id="KW-0238">DNA-binding</keyword>
<dbReference type="KEGG" id="mhev:MHEL_31020"/>
<dbReference type="InterPro" id="IPR009057">
    <property type="entry name" value="Homeodomain-like_sf"/>
</dbReference>
<dbReference type="Pfam" id="PF00440">
    <property type="entry name" value="TetR_N"/>
    <property type="match status" value="1"/>
</dbReference>
<evidence type="ECO:0000256" key="4">
    <source>
        <dbReference type="PROSITE-ProRule" id="PRU00335"/>
    </source>
</evidence>
<reference evidence="6 7" key="1">
    <citation type="journal article" date="2019" name="Emerg. Microbes Infect.">
        <title>Comprehensive subspecies identification of 175 nontuberculous mycobacteria species based on 7547 genomic profiles.</title>
        <authorList>
            <person name="Matsumoto Y."/>
            <person name="Kinjo T."/>
            <person name="Motooka D."/>
            <person name="Nabeya D."/>
            <person name="Jung N."/>
            <person name="Uechi K."/>
            <person name="Horii T."/>
            <person name="Iida T."/>
            <person name="Fujita J."/>
            <person name="Nakamura S."/>
        </authorList>
    </citation>
    <scope>NUCLEOTIDE SEQUENCE [LARGE SCALE GENOMIC DNA]</scope>
    <source>
        <strain evidence="6 7">JCM 30396</strain>
    </source>
</reference>
<dbReference type="InterPro" id="IPR041490">
    <property type="entry name" value="KstR2_TetR_C"/>
</dbReference>
<keyword evidence="7" id="KW-1185">Reference proteome</keyword>
<dbReference type="RefSeq" id="WP_163748894.1">
    <property type="nucleotide sequence ID" value="NZ_AP022596.1"/>
</dbReference>
<dbReference type="GO" id="GO:0003700">
    <property type="term" value="F:DNA-binding transcription factor activity"/>
    <property type="evidence" value="ECO:0007669"/>
    <property type="project" value="TreeGrafter"/>
</dbReference>
<dbReference type="Proteomes" id="UP000467148">
    <property type="component" value="Chromosome"/>
</dbReference>
<dbReference type="InterPro" id="IPR036271">
    <property type="entry name" value="Tet_transcr_reg_TetR-rel_C_sf"/>
</dbReference>
<dbReference type="PANTHER" id="PTHR30055:SF234">
    <property type="entry name" value="HTH-TYPE TRANSCRIPTIONAL REGULATOR BETI"/>
    <property type="match status" value="1"/>
</dbReference>
<evidence type="ECO:0000313" key="7">
    <source>
        <dbReference type="Proteomes" id="UP000467148"/>
    </source>
</evidence>
<dbReference type="SUPFAM" id="SSF48498">
    <property type="entry name" value="Tetracyclin repressor-like, C-terminal domain"/>
    <property type="match status" value="1"/>
</dbReference>
<evidence type="ECO:0000313" key="6">
    <source>
        <dbReference type="EMBL" id="BBY64859.1"/>
    </source>
</evidence>
<evidence type="ECO:0000259" key="5">
    <source>
        <dbReference type="PROSITE" id="PS50977"/>
    </source>
</evidence>
<dbReference type="GO" id="GO:0000976">
    <property type="term" value="F:transcription cis-regulatory region binding"/>
    <property type="evidence" value="ECO:0007669"/>
    <property type="project" value="TreeGrafter"/>
</dbReference>
<accession>A0A7I7T8S2</accession>
<dbReference type="PANTHER" id="PTHR30055">
    <property type="entry name" value="HTH-TYPE TRANSCRIPTIONAL REGULATOR RUTR"/>
    <property type="match status" value="1"/>
</dbReference>
<dbReference type="PRINTS" id="PR00455">
    <property type="entry name" value="HTHTETR"/>
</dbReference>